<evidence type="ECO:0000256" key="2">
    <source>
        <dbReference type="ARBA" id="ARBA00022729"/>
    </source>
</evidence>
<dbReference type="FunFam" id="2.60.40.2030:FF:000009">
    <property type="entry name" value="adhesion G-protein coupled receptor V1"/>
    <property type="match status" value="1"/>
</dbReference>
<gene>
    <name evidence="6" type="primary">ADGRV1</name>
</gene>
<dbReference type="InterPro" id="IPR038081">
    <property type="entry name" value="CalX-like_sf"/>
</dbReference>
<keyword evidence="4" id="KW-0106">Calcium</keyword>
<feature type="domain" description="Calx-beta" evidence="5">
    <location>
        <begin position="2514"/>
        <end position="2605"/>
    </location>
</feature>
<organism evidence="6 7">
    <name type="scientific">Leptobrachium leishanense</name>
    <name type="common">Leishan spiny toad</name>
    <dbReference type="NCBI Taxonomy" id="445787"/>
    <lineage>
        <taxon>Eukaryota</taxon>
        <taxon>Metazoa</taxon>
        <taxon>Chordata</taxon>
        <taxon>Craniata</taxon>
        <taxon>Vertebrata</taxon>
        <taxon>Euteleostomi</taxon>
        <taxon>Amphibia</taxon>
        <taxon>Batrachia</taxon>
        <taxon>Anura</taxon>
        <taxon>Pelobatoidea</taxon>
        <taxon>Megophryidae</taxon>
        <taxon>Leptobrachium</taxon>
    </lineage>
</organism>
<dbReference type="GO" id="GO:0042462">
    <property type="term" value="P:eye photoreceptor cell development"/>
    <property type="evidence" value="ECO:0007669"/>
    <property type="project" value="Ensembl"/>
</dbReference>
<feature type="domain" description="Calx-beta" evidence="5">
    <location>
        <begin position="2239"/>
        <end position="2339"/>
    </location>
</feature>
<keyword evidence="2" id="KW-0732">Signal</keyword>
<feature type="domain" description="Calx-beta" evidence="5">
    <location>
        <begin position="1659"/>
        <end position="1769"/>
    </location>
</feature>
<feature type="domain" description="Calx-beta" evidence="5">
    <location>
        <begin position="451"/>
        <end position="552"/>
    </location>
</feature>
<dbReference type="FunFam" id="2.60.40.2030:FF:000021">
    <property type="entry name" value="Adhesion G protein-coupled receptor V1"/>
    <property type="match status" value="1"/>
</dbReference>
<dbReference type="GO" id="GO:0005737">
    <property type="term" value="C:cytoplasm"/>
    <property type="evidence" value="ECO:0007669"/>
    <property type="project" value="TreeGrafter"/>
</dbReference>
<evidence type="ECO:0000256" key="1">
    <source>
        <dbReference type="ARBA" id="ARBA00004645"/>
    </source>
</evidence>
<dbReference type="GO" id="GO:0007605">
    <property type="term" value="P:sensory perception of sound"/>
    <property type="evidence" value="ECO:0007669"/>
    <property type="project" value="TreeGrafter"/>
</dbReference>
<dbReference type="PROSITE" id="PS50912">
    <property type="entry name" value="EAR"/>
    <property type="match status" value="2"/>
</dbReference>
<reference evidence="6" key="2">
    <citation type="submission" date="2025-09" db="UniProtKB">
        <authorList>
            <consortium name="Ensembl"/>
        </authorList>
    </citation>
    <scope>IDENTIFICATION</scope>
</reference>
<reference evidence="6" key="1">
    <citation type="submission" date="2025-08" db="UniProtKB">
        <authorList>
            <consortium name="Ensembl"/>
        </authorList>
    </citation>
    <scope>IDENTIFICATION</scope>
</reference>
<dbReference type="OrthoDB" id="2324346at2759"/>
<accession>A0A8C5LWI0</accession>
<comment type="subcellular location">
    <subcellularLocation>
        <location evidence="1">Cell projection</location>
        <location evidence="1">Stereocilium</location>
    </subcellularLocation>
</comment>
<dbReference type="FunFam" id="2.60.40.2030:FF:000007">
    <property type="entry name" value="Adhesion G-protein coupled receptor V1"/>
    <property type="match status" value="2"/>
</dbReference>
<dbReference type="Ensembl" id="ENSLLET00000004421.1">
    <property type="protein sequence ID" value="ENSLLEP00000004226.1"/>
    <property type="gene ID" value="ENSLLEG00000002700.1"/>
</dbReference>
<dbReference type="GO" id="GO:0001965">
    <property type="term" value="F:G-protein alpha-subunit binding"/>
    <property type="evidence" value="ECO:0007669"/>
    <property type="project" value="TreeGrafter"/>
</dbReference>
<evidence type="ECO:0000259" key="5">
    <source>
        <dbReference type="SMART" id="SM00237"/>
    </source>
</evidence>
<dbReference type="GO" id="GO:0016020">
    <property type="term" value="C:membrane"/>
    <property type="evidence" value="ECO:0007669"/>
    <property type="project" value="InterPro"/>
</dbReference>
<dbReference type="InterPro" id="IPR026919">
    <property type="entry name" value="ADGRV1"/>
</dbReference>
<dbReference type="Pfam" id="PF13385">
    <property type="entry name" value="Laminin_G_3"/>
    <property type="match status" value="1"/>
</dbReference>
<feature type="domain" description="Calx-beta" evidence="5">
    <location>
        <begin position="1544"/>
        <end position="1645"/>
    </location>
</feature>
<dbReference type="GO" id="GO:0004930">
    <property type="term" value="F:G protein-coupled receptor activity"/>
    <property type="evidence" value="ECO:0007669"/>
    <property type="project" value="InterPro"/>
</dbReference>
<dbReference type="GO" id="GO:0032420">
    <property type="term" value="C:stereocilium"/>
    <property type="evidence" value="ECO:0007669"/>
    <property type="project" value="UniProtKB-SubCell"/>
</dbReference>
<dbReference type="SUPFAM" id="SSF141072">
    <property type="entry name" value="CalX-like"/>
    <property type="match status" value="27"/>
</dbReference>
<dbReference type="InterPro" id="IPR013320">
    <property type="entry name" value="ConA-like_dom_sf"/>
</dbReference>
<name>A0A8C5LWI0_9ANUR</name>
<keyword evidence="7" id="KW-1185">Reference proteome</keyword>
<dbReference type="Pfam" id="PF03160">
    <property type="entry name" value="Calx-beta"/>
    <property type="match status" value="24"/>
</dbReference>
<dbReference type="SUPFAM" id="SSF49899">
    <property type="entry name" value="Concanavalin A-like lectins/glucanases"/>
    <property type="match status" value="1"/>
</dbReference>
<feature type="domain" description="Calx-beta" evidence="5">
    <location>
        <begin position="2619"/>
        <end position="2722"/>
    </location>
</feature>
<protein>
    <submittedName>
        <fullName evidence="6">Adhesion G protein-coupled receptor V1</fullName>
    </submittedName>
</protein>
<feature type="domain" description="Calx-beta" evidence="5">
    <location>
        <begin position="565"/>
        <end position="679"/>
    </location>
</feature>
<feature type="domain" description="Calx-beta" evidence="5">
    <location>
        <begin position="310"/>
        <end position="409"/>
    </location>
</feature>
<dbReference type="GeneTree" id="ENSGT00940000154880"/>
<feature type="domain" description="Calx-beta" evidence="5">
    <location>
        <begin position="707"/>
        <end position="806"/>
    </location>
</feature>
<dbReference type="InterPro" id="IPR009039">
    <property type="entry name" value="EAR"/>
</dbReference>
<feature type="domain" description="Calx-beta" evidence="5">
    <location>
        <begin position="162"/>
        <end position="266"/>
    </location>
</feature>
<evidence type="ECO:0000256" key="4">
    <source>
        <dbReference type="ARBA" id="ARBA00022837"/>
    </source>
</evidence>
<dbReference type="FunFam" id="2.60.40.2030:FF:000012">
    <property type="entry name" value="Adhesion G-protein coupled receptor V1"/>
    <property type="match status" value="1"/>
</dbReference>
<dbReference type="PANTHER" id="PTHR46682:SF1">
    <property type="entry name" value="ADHESION G-PROTEIN COUPLED RECEPTOR V1"/>
    <property type="match status" value="1"/>
</dbReference>
<evidence type="ECO:0000313" key="7">
    <source>
        <dbReference type="Proteomes" id="UP000694569"/>
    </source>
</evidence>
<dbReference type="PANTHER" id="PTHR46682">
    <property type="entry name" value="ADHESION G-PROTEIN COUPLED RECEPTOR V1"/>
    <property type="match status" value="1"/>
</dbReference>
<dbReference type="Proteomes" id="UP000694569">
    <property type="component" value="Unplaced"/>
</dbReference>
<dbReference type="FunFam" id="2.60.40.2030:FF:000017">
    <property type="entry name" value="Adhesion G protein-coupled receptor V1"/>
    <property type="match status" value="3"/>
</dbReference>
<feature type="domain" description="Calx-beta" evidence="5">
    <location>
        <begin position="2986"/>
        <end position="3089"/>
    </location>
</feature>
<feature type="domain" description="Calx-beta" evidence="5">
    <location>
        <begin position="3591"/>
        <end position="3694"/>
    </location>
</feature>
<dbReference type="GO" id="GO:0007601">
    <property type="term" value="P:visual perception"/>
    <property type="evidence" value="ECO:0007669"/>
    <property type="project" value="Ensembl"/>
</dbReference>
<evidence type="ECO:0000313" key="6">
    <source>
        <dbReference type="Ensembl" id="ENSLLEP00000004226.1"/>
    </source>
</evidence>
<dbReference type="Gene3D" id="2.60.40.2030">
    <property type="match status" value="27"/>
</dbReference>
<proteinExistence type="predicted"/>
<dbReference type="GO" id="GO:0010855">
    <property type="term" value="F:adenylate cyclase inhibitor activity"/>
    <property type="evidence" value="ECO:0007669"/>
    <property type="project" value="TreeGrafter"/>
</dbReference>
<feature type="domain" description="Calx-beta" evidence="5">
    <location>
        <begin position="2854"/>
        <end position="2954"/>
    </location>
</feature>
<dbReference type="InterPro" id="IPR003644">
    <property type="entry name" value="Calx_beta"/>
</dbReference>
<feature type="domain" description="Calx-beta" evidence="5">
    <location>
        <begin position="822"/>
        <end position="924"/>
    </location>
</feature>
<dbReference type="Gene3D" id="2.60.120.200">
    <property type="match status" value="1"/>
</dbReference>
<feature type="domain" description="Calx-beta" evidence="5">
    <location>
        <begin position="1167"/>
        <end position="1275"/>
    </location>
</feature>
<keyword evidence="3" id="KW-0677">Repeat</keyword>
<feature type="domain" description="Calx-beta" evidence="5">
    <location>
        <begin position="2126"/>
        <end position="2225"/>
    </location>
</feature>
<dbReference type="GO" id="GO:0071277">
    <property type="term" value="P:cellular response to calcium ion"/>
    <property type="evidence" value="ECO:0007669"/>
    <property type="project" value="TreeGrafter"/>
</dbReference>
<dbReference type="SMART" id="SM00237">
    <property type="entry name" value="Calx_beta"/>
    <property type="match status" value="17"/>
</dbReference>
<dbReference type="FunFam" id="2.60.40.2030:FF:000020">
    <property type="entry name" value="Adhesion G protein-coupled receptor V1"/>
    <property type="match status" value="1"/>
</dbReference>
<sequence length="4238" mass="463035">MALGSNTTYIAKAGVPKFTEQNAWTHLLITLDDGFIEFYIDGNPVPGGIKSLKGEAIINGPGTLRVGAGLKGRSRYAGMLQDVRIYGQKLSLSETAELHATPAKTDLHPVSGYLEYRQGETHKSFIVSARDDDEEEGEEVFILKLISVYGGARLPEGNTTALIHIQKSDNANGLFGFTGPCIPESSEEGSTISCVVERTRGALDTVYLFYVISQTNSVNANDSVKDFISNSGNITFLPLQRTKVLNLNVLDDDIPELTEHFKVTLVSAIAADGKVGSTPTSGASIDPSKDSQLITINASDHPYGLLQFSTEKQPKPGDAMTIPAKTIPTIAVKEEIGQVKLLVVRAQGLLGRIQVEYRTVSQTAISPKDFQETRGYLEFQPGERYKYITVNITDNSVPELAKSFRVELLNSNGGVAELFRNDDSGSGDGDWEIFLPAVHQRASLGVASHIIVTIEGSDDAHGVFEFSTDSLYVTATEPEYGYGNVTLQVLRDQGALSKVSVCWTIEFDPVGDLAITDGNITFDIGQKRANITILISADDTPELDKMFSILITNVSSGRLGGRTNATLTIFANDDPYGIFIFSESNRPIRVEEKDTNITLIIRRSKGLMSTVMVAYRTINDSQKLLLFPSNIARATQGRDYIPISGNVLFRANVSEEIVFLPILDDNDPERAESLFVELFNVTLVEKVQNRAVFDSPRLGPKIETIAHIIINASDAAFGVLQLSTTYVRIAESYVGPIINVTRTGGVFADVSVKFKAVPITATAGEDYSVASSDVVLLEGETSKAMPIYIINDINPEVEESFQILLLNQTTGGAMIGGMTEAIVVIEASDDPYGSFVFQVTSLTVEEPEFGPVKVNLPIIRNSGTLGNVTLQWVSTIHGKIATDDLKVAAGNVTFAAGETIQTLSLEILPDDIPEIEEVVHVQLTYASNGGSIGSDGIAKIIIPANDKPYGTIFFHRPSYRFQEPLEKSSFANITIRRSAGRFGHLQILYTTSEIDVIGLAVEQGQNMISYYESPLPGAPWASTRTTVNISVAGNPLQYCALVCLRNKVCSAFTYENASGKPQCFWVTTLSDQLSSNTQFQTYRKNSTSVSVLFSSQATAGSDYETVTGQWFTMLEGEEFANLTVSILTDTFPELDERFIVSLLEVKLLNISTSLKNQPTIGQPNTTVAVIMMNGDAFGVFVIYTLHPSAGAGGHYVEIEELAQTLQLVVERKEGSLGQVMVEWSIVGGTATKNMDFRTDEGLLTFAEGETRKVVILFILDDLEPEETENIIFRLTQTEGGSRILPSSDTVTIMILANDNVAGLISFQATSRSVIGREGEKLQFHVLRTPPGKGNVTVHWKITGHRQDLNFENSTGLLYFQEGLLNTSFVVHLLDDHIPEEKEEYQIILYNVSTQGVSGSGAAALDKQGYEAILTVEASDEPHGVLNFAPSSRMVVTEEGNKTIQLFINREYGSLGDINITYITALNPLNQTSQIHPAEPGVDYIATSGSLIIKDGETTAAINVTILEDDVPELQEYIFVTLVSVELTVKLITSSPPKLDAEGLTAQIIIDANDGVQGVIEWQRTSYEVNETQGILTLVAYRNKGTHGNVSLFFYAQNLGAQLGMDYNATATILTFVDGEKYKFIDISIHDDDIPEGNESFQLILANPSLGLELGSNTTVTVTILANDDGHGILYFNNSELFYLREPTALYMTESVAMLYIVRDPPQGIFGTVTVQYIVSGENSSDAEGDLSPTQGYVVLEEGERFKTLEISAVLDEEPELDEHFTVTLFNPTGGARLGTRTQTMITVLQNQAPQGLFSIFPITNRTSSVTVEEGNVTVFLKVSRNNGLNMSVSVEWETLSGSALGIKGPNAVLSVLQRFQNTSASSWCLFNYDDFLYGILLRALPINSSTNSLFTIYEWRGVFVPIQDVAVEVPHSCAAFKINGSQLLLITSRGTRLSNNSLYTFTPKSGLSMIQMITLPETSGVRYFTNTNQVYLIITSNVNVPETSQVFKWSNNIFTPHQKLPISGASGLTVFTRGGITHLVVCLVGYDQYPVLYTWTNNQFDGPREVGIKGATSVESLVSGADVFIFFSQAENSLIHVFLWEAGQISFKKIQTIFFEALSMIHAFTPPSGLVHILLASEKGSAIYSLNANQVQFSMVLMAPATKYMSSASVKSLNSSKTIVAQVSDFNAQISELTSVSNQSDFIPSSGELKFEPGQSEAVFAVNILDDSIPEEDESFRIRLKNPKGGAEIGANNLVTVIIPTNDDAHGIVAFSQNSLMKQAEEMDQDNLISFSIERQRGLFGRVVVEWFANGSITDIFPSSGVVTFSDGQALTTITVTIVADNIAELTETVTVTLTKAITMNIKDPKRGATIDPQKSKAVLIILPNDSPHGVVGWRLDALPVIVEEPTGNSTVLTLHLTREQGFAGDIAVYIEAKQNLSLPTVNRATENQDFTIKGKVITIKENKTSALVTVVILPDDIPELNEGFLLNITDVQFINSSTASGLPSLKRPGAEIVEVIILENDEPRGIFQFNVSKDPSGAVTGFEVPPPQNVLRLPVIRLAGRYGSVSVYWEANPITASQDDFTPSSGNITFSDGEALGVIEIFIVDDTVIEYLESFRVSLKRLTNGAKFGNETSVIVNIPANDSPLGLFGFTEKMVFVSELLSSDGQLGQVNLTVARSPGGHGSVKIIWIIEEAAQHDLHPLNGTLMFNESDTRKSFTLQAIQDGLLEGEEKYSIQLVSIDYSVISPVDGTATIVITGDVGASGVVGIDPSYHNVLIGEPSGYYNGTAHIRLVRGPGIFGEVTIYWNITPARLNEFVELSGALTMRDMQSAAVVIIQAMDDHIPEEKSYYVFQLSKISEGGSINESSRLVNITMASSDQPYGHFEFSQSLLQTAEDEKWINVTVVRSSGRYGEVHVTYGSLDGSALYDLDFANASGTLIFRPNEAIKSLLIEIKNDIIPEGPEDFFVVLTEVKLVGRDFDHTVRENGLQIDQPPTIGNNSVVRIIILKNDNAEGIIQFDSKFTDIEVEEDIGEILIPVVRLQGTYGYVTADFITHGISAMPDGIDYRISNNTVGFQHGQSLGFISVLITDDEESEYSEQFEIRLVGASGGAVLGQHLVSLITIAKSDSLNGAVRFLNQSQITLPNPNVSLSLSLVLERTGGSLGEVQILWNILGPNSNEILPINNDDFGEPLNGSFYFNDGESGTRTIYLTVLPHGEIEVQEKFTIKLTVASGGTEIDPKTGNVTLIIKKFGDPNGIVQFADDPLLVKRYSEPEAHEGPKNITLLVKRIQGTLGNLTVHWLLSSVSDIVGDFTATSGSVFIPDKERTGEILIQLLPDDVPEVDEQYMVQLTYVEGGADLDSTRARVYFTVLANDEPHGVFTVYSAGQSIILDSDLSRHVLVNVTRLAGTFGNVSVAYQISFAQEPQENLTETLTGRVLVKDGASYGVSSVPISSQVFLYPGLNFSLKLTNVSLMGESTFGKPHILKELKPTAIAVPKDAANSEIGFESMVFHLTNITTGRGYIVISRKGTYGSITVSWRSGFPTHFKPQAVSLGKIEPESGDVVLFHGEDRKIIPVHLMTNTTGPEMFAVQLTDVKSNVSGGARLRQGFISAEFEPMGVFQLSTESLNVAVEEDAKTVRLHVQRLFGFRGNQTRLYFQTVAGSAKAVEDYLPIYAGELIFEKYQTKAVIDISIINDNIYEPNESFYLNLTSVESVHVYDEKPRLHLDASLSTITILANDLISGFLSIGPTVIYVDEEANNSAVNVVTVHVKRTRGLSGVIHITLRTFGSINAQNGLKGLPFEHHHVSSNISWATEGLDFEEKSVFITLRDGESENTVSFKIHDDEEPEGLEVFYVFLKDPQGGAQIADGRDEMGYASFSAIIIQGNDMQNGIIGFTMESLDGLTLDEDSVLRTTRLVVSRQKNRAFEDVKVYWRATFNKTSVELYREEVNLVNELQAVSGYTICIAGQTECIITVEIKPDKVPEYETFFFVELYEVGAGASINSSTRFAKIIILESDSPYGLIYFAVGSRVAVAHKKTTLISLQISREASTSQPVSVGYVIQELKNAETVGHTLISPAIPGRDYVKSDGRLTFESGQRNIVLDVTLTPETGSLNPFPKRFQVILTEPSGGAIVDALYGIANITILSDSLSQSTWGLIDQLYQPYNEDVINRVLQTLNSKVGVEVSEEQLGAMINILEKVHSCLINIYMMVLYNLIYSEHLCDMSGQSLLSLLHNKYRVKTYCICFMNDQETLSP</sequence>
<dbReference type="FunFam" id="2.60.40.2030:FF:000031">
    <property type="entry name" value="Adhesion G protein-coupled receptor V1"/>
    <property type="match status" value="1"/>
</dbReference>
<feature type="domain" description="Calx-beta" evidence="5">
    <location>
        <begin position="1413"/>
        <end position="1522"/>
    </location>
</feature>
<evidence type="ECO:0000256" key="3">
    <source>
        <dbReference type="ARBA" id="ARBA00022737"/>
    </source>
</evidence>